<protein>
    <submittedName>
        <fullName evidence="2">Uncharacterized protein</fullName>
    </submittedName>
</protein>
<sequence length="69" mass="7859">MSKYKDVEVTVTKKHPETGEPASSGHSFIVGVLGKKKGFYEIETEQLNRLKNEDLQIALFKLIHPQTHH</sequence>
<organism evidence="2 3">
    <name type="scientific">Chitinophaga filiformis</name>
    <name type="common">Myxococcus filiformis</name>
    <name type="synonym">Flexibacter filiformis</name>
    <dbReference type="NCBI Taxonomy" id="104663"/>
    <lineage>
        <taxon>Bacteria</taxon>
        <taxon>Pseudomonadati</taxon>
        <taxon>Bacteroidota</taxon>
        <taxon>Chitinophagia</taxon>
        <taxon>Chitinophagales</taxon>
        <taxon>Chitinophagaceae</taxon>
        <taxon>Chitinophaga</taxon>
    </lineage>
</organism>
<dbReference type="Proteomes" id="UP000830198">
    <property type="component" value="Chromosome"/>
</dbReference>
<name>A0ABY4HSX2_CHIFI</name>
<evidence type="ECO:0000313" key="3">
    <source>
        <dbReference type="Proteomes" id="UP000830198"/>
    </source>
</evidence>
<reference evidence="2 3" key="1">
    <citation type="submission" date="2022-04" db="EMBL/GenBank/DDBJ databases">
        <title>The arsenic-methylating capacity of Chitinophaga filiformis YT5 during chitin decomposition.</title>
        <authorList>
            <person name="Chen G."/>
            <person name="Liang Y."/>
        </authorList>
    </citation>
    <scope>NUCLEOTIDE SEQUENCE [LARGE SCALE GENOMIC DNA]</scope>
    <source>
        <strain evidence="2 3">YT5</strain>
    </source>
</reference>
<accession>A0ABY4HSX2</accession>
<gene>
    <name evidence="2" type="ORF">MYF79_16785</name>
</gene>
<keyword evidence="3" id="KW-1185">Reference proteome</keyword>
<proteinExistence type="predicted"/>
<dbReference type="EMBL" id="CP095855">
    <property type="protein sequence ID" value="UPK66597.1"/>
    <property type="molecule type" value="Genomic_DNA"/>
</dbReference>
<evidence type="ECO:0000256" key="1">
    <source>
        <dbReference type="SAM" id="MobiDB-lite"/>
    </source>
</evidence>
<dbReference type="RefSeq" id="WP_247808808.1">
    <property type="nucleotide sequence ID" value="NZ_CP095855.1"/>
</dbReference>
<evidence type="ECO:0000313" key="2">
    <source>
        <dbReference type="EMBL" id="UPK66597.1"/>
    </source>
</evidence>
<feature type="region of interest" description="Disordered" evidence="1">
    <location>
        <begin position="1"/>
        <end position="26"/>
    </location>
</feature>